<dbReference type="EMBL" id="JAKZBV010000001">
    <property type="protein sequence ID" value="MCH6472013.1"/>
    <property type="molecule type" value="Genomic_DNA"/>
</dbReference>
<dbReference type="RefSeq" id="WP_241055933.1">
    <property type="nucleotide sequence ID" value="NZ_JAKZBV010000001.1"/>
</dbReference>
<dbReference type="Pfam" id="PF00355">
    <property type="entry name" value="Rieske"/>
    <property type="match status" value="1"/>
</dbReference>
<name>A0ABS9U5Q7_9MICC</name>
<protein>
    <submittedName>
        <fullName evidence="7">Non-heme iron oxygenase ferredoxin subunit</fullName>
    </submittedName>
</protein>
<evidence type="ECO:0000313" key="7">
    <source>
        <dbReference type="EMBL" id="MCH6472013.1"/>
    </source>
</evidence>
<dbReference type="PANTHER" id="PTHR21496">
    <property type="entry name" value="FERREDOXIN-RELATED"/>
    <property type="match status" value="1"/>
</dbReference>
<dbReference type="InterPro" id="IPR036922">
    <property type="entry name" value="Rieske_2Fe-2S_sf"/>
</dbReference>
<keyword evidence="8" id="KW-1185">Reference proteome</keyword>
<evidence type="ECO:0000256" key="2">
    <source>
        <dbReference type="ARBA" id="ARBA00022723"/>
    </source>
</evidence>
<keyword evidence="2" id="KW-0479">Metal-binding</keyword>
<comment type="caution">
    <text evidence="7">The sequence shown here is derived from an EMBL/GenBank/DDBJ whole genome shotgun (WGS) entry which is preliminary data.</text>
</comment>
<gene>
    <name evidence="7" type="ORF">L0M17_18920</name>
</gene>
<dbReference type="Proteomes" id="UP001202922">
    <property type="component" value="Unassembled WGS sequence"/>
</dbReference>
<keyword evidence="3" id="KW-0408">Iron</keyword>
<feature type="region of interest" description="Disordered" evidence="5">
    <location>
        <begin position="1"/>
        <end position="24"/>
    </location>
</feature>
<organism evidence="7 8">
    <name type="scientific">Sinomonas terrae</name>
    <dbReference type="NCBI Taxonomy" id="2908838"/>
    <lineage>
        <taxon>Bacteria</taxon>
        <taxon>Bacillati</taxon>
        <taxon>Actinomycetota</taxon>
        <taxon>Actinomycetes</taxon>
        <taxon>Micrococcales</taxon>
        <taxon>Micrococcaceae</taxon>
        <taxon>Sinomonas</taxon>
    </lineage>
</organism>
<reference evidence="7 8" key="1">
    <citation type="submission" date="2022-03" db="EMBL/GenBank/DDBJ databases">
        <title>Sinomonas sp. isolated from a soil.</title>
        <authorList>
            <person name="Han J."/>
            <person name="Kim D.-U."/>
        </authorList>
    </citation>
    <scope>NUCLEOTIDE SEQUENCE [LARGE SCALE GENOMIC DNA]</scope>
    <source>
        <strain evidence="7 8">5-5</strain>
    </source>
</reference>
<evidence type="ECO:0000256" key="3">
    <source>
        <dbReference type="ARBA" id="ARBA00023004"/>
    </source>
</evidence>
<dbReference type="SUPFAM" id="SSF50022">
    <property type="entry name" value="ISP domain"/>
    <property type="match status" value="1"/>
</dbReference>
<dbReference type="PANTHER" id="PTHR21496:SF23">
    <property type="entry name" value="3-PHENYLPROPIONATE_CINNAMIC ACID DIOXYGENASE FERREDOXIN SUBUNIT"/>
    <property type="match status" value="1"/>
</dbReference>
<dbReference type="Gene3D" id="2.102.10.10">
    <property type="entry name" value="Rieske [2Fe-2S] iron-sulphur domain"/>
    <property type="match status" value="1"/>
</dbReference>
<proteinExistence type="predicted"/>
<evidence type="ECO:0000259" key="6">
    <source>
        <dbReference type="PROSITE" id="PS51296"/>
    </source>
</evidence>
<sequence length="119" mass="12702">MSEGIDVGSPDEIEEGTAKVVEPEDSGFDEPIAVFRTESGCFFALNDTCTHEEASLAEGWIEGDTVECPLHSSSFNLRTGKVLCLPATVDARTHKVAVEEGRVVLYPGVDADDAARTAD</sequence>
<keyword evidence="4" id="KW-0411">Iron-sulfur</keyword>
<feature type="domain" description="Rieske" evidence="6">
    <location>
        <begin position="18"/>
        <end position="105"/>
    </location>
</feature>
<dbReference type="InterPro" id="IPR017941">
    <property type="entry name" value="Rieske_2Fe-2S"/>
</dbReference>
<evidence type="ECO:0000256" key="5">
    <source>
        <dbReference type="SAM" id="MobiDB-lite"/>
    </source>
</evidence>
<evidence type="ECO:0000256" key="4">
    <source>
        <dbReference type="ARBA" id="ARBA00023014"/>
    </source>
</evidence>
<keyword evidence="1" id="KW-0001">2Fe-2S</keyword>
<dbReference type="CDD" id="cd03528">
    <property type="entry name" value="Rieske_RO_ferredoxin"/>
    <property type="match status" value="1"/>
</dbReference>
<accession>A0ABS9U5Q7</accession>
<evidence type="ECO:0000256" key="1">
    <source>
        <dbReference type="ARBA" id="ARBA00022714"/>
    </source>
</evidence>
<evidence type="ECO:0000313" key="8">
    <source>
        <dbReference type="Proteomes" id="UP001202922"/>
    </source>
</evidence>
<dbReference type="PROSITE" id="PS51296">
    <property type="entry name" value="RIESKE"/>
    <property type="match status" value="1"/>
</dbReference>